<dbReference type="PROSITE" id="PS50109">
    <property type="entry name" value="HIS_KIN"/>
    <property type="match status" value="1"/>
</dbReference>
<dbReference type="EMBL" id="FZOU01000001">
    <property type="protein sequence ID" value="SNS42722.1"/>
    <property type="molecule type" value="Genomic_DNA"/>
</dbReference>
<evidence type="ECO:0000256" key="3">
    <source>
        <dbReference type="ARBA" id="ARBA00012438"/>
    </source>
</evidence>
<evidence type="ECO:0000313" key="16">
    <source>
        <dbReference type="Proteomes" id="UP000198356"/>
    </source>
</evidence>
<dbReference type="GO" id="GO:0000155">
    <property type="term" value="F:phosphorelay sensor kinase activity"/>
    <property type="evidence" value="ECO:0007669"/>
    <property type="project" value="InterPro"/>
</dbReference>
<evidence type="ECO:0000259" key="14">
    <source>
        <dbReference type="PROSITE" id="PS50109"/>
    </source>
</evidence>
<dbReference type="PRINTS" id="PR00344">
    <property type="entry name" value="BCTRLSENSOR"/>
</dbReference>
<dbReference type="Gene3D" id="3.30.565.10">
    <property type="entry name" value="Histidine kinase-like ATPase, C-terminal domain"/>
    <property type="match status" value="1"/>
</dbReference>
<keyword evidence="16" id="KW-1185">Reference proteome</keyword>
<evidence type="ECO:0000256" key="9">
    <source>
        <dbReference type="ARBA" id="ARBA00022840"/>
    </source>
</evidence>
<dbReference type="SUPFAM" id="SSF55874">
    <property type="entry name" value="ATPase domain of HSP90 chaperone/DNA topoisomerase II/histidine kinase"/>
    <property type="match status" value="1"/>
</dbReference>
<evidence type="ECO:0000256" key="4">
    <source>
        <dbReference type="ARBA" id="ARBA00022553"/>
    </source>
</evidence>
<dbReference type="SUPFAM" id="SSF47384">
    <property type="entry name" value="Homodimeric domain of signal transducing histidine kinase"/>
    <property type="match status" value="1"/>
</dbReference>
<evidence type="ECO:0000256" key="12">
    <source>
        <dbReference type="ARBA" id="ARBA00023136"/>
    </source>
</evidence>
<comment type="subcellular location">
    <subcellularLocation>
        <location evidence="2">Membrane</location>
        <topology evidence="2">Multi-pass membrane protein</topology>
    </subcellularLocation>
</comment>
<keyword evidence="10 13" id="KW-1133">Transmembrane helix</keyword>
<dbReference type="CDD" id="cd00075">
    <property type="entry name" value="HATPase"/>
    <property type="match status" value="1"/>
</dbReference>
<name>A0A239EFP8_9BACT</name>
<evidence type="ECO:0000256" key="7">
    <source>
        <dbReference type="ARBA" id="ARBA00022741"/>
    </source>
</evidence>
<proteinExistence type="predicted"/>
<feature type="domain" description="Histidine kinase" evidence="14">
    <location>
        <begin position="278"/>
        <end position="470"/>
    </location>
</feature>
<dbReference type="GO" id="GO:0005886">
    <property type="term" value="C:plasma membrane"/>
    <property type="evidence" value="ECO:0007669"/>
    <property type="project" value="TreeGrafter"/>
</dbReference>
<dbReference type="InterPro" id="IPR003594">
    <property type="entry name" value="HATPase_dom"/>
</dbReference>
<dbReference type="Pfam" id="PF00512">
    <property type="entry name" value="HisKA"/>
    <property type="match status" value="1"/>
</dbReference>
<keyword evidence="5" id="KW-0808">Transferase</keyword>
<dbReference type="CDD" id="cd00082">
    <property type="entry name" value="HisKA"/>
    <property type="match status" value="1"/>
</dbReference>
<dbReference type="InterPro" id="IPR036890">
    <property type="entry name" value="HATPase_C_sf"/>
</dbReference>
<feature type="transmembrane region" description="Helical" evidence="13">
    <location>
        <begin position="24"/>
        <end position="46"/>
    </location>
</feature>
<dbReference type="InterPro" id="IPR005467">
    <property type="entry name" value="His_kinase_dom"/>
</dbReference>
<keyword evidence="9" id="KW-0067">ATP-binding</keyword>
<dbReference type="InterPro" id="IPR003661">
    <property type="entry name" value="HisK_dim/P_dom"/>
</dbReference>
<keyword evidence="4" id="KW-0597">Phosphoprotein</keyword>
<dbReference type="Pfam" id="PF13493">
    <property type="entry name" value="DUF4118"/>
    <property type="match status" value="1"/>
</dbReference>
<accession>A0A239EFP8</accession>
<dbReference type="AlphaFoldDB" id="A0A239EFP8"/>
<evidence type="ECO:0000256" key="8">
    <source>
        <dbReference type="ARBA" id="ARBA00022777"/>
    </source>
</evidence>
<keyword evidence="8 15" id="KW-0418">Kinase</keyword>
<dbReference type="Proteomes" id="UP000198356">
    <property type="component" value="Unassembled WGS sequence"/>
</dbReference>
<dbReference type="InterPro" id="IPR004358">
    <property type="entry name" value="Sig_transdc_His_kin-like_C"/>
</dbReference>
<dbReference type="EC" id="2.7.13.3" evidence="3"/>
<reference evidence="15 16" key="1">
    <citation type="submission" date="2017-06" db="EMBL/GenBank/DDBJ databases">
        <authorList>
            <person name="Kim H.J."/>
            <person name="Triplett B.A."/>
        </authorList>
    </citation>
    <scope>NUCLEOTIDE SEQUENCE [LARGE SCALE GENOMIC DNA]</scope>
    <source>
        <strain evidence="15 16">DSM 18704</strain>
    </source>
</reference>
<organism evidence="15 16">
    <name type="scientific">Granulicella rosea</name>
    <dbReference type="NCBI Taxonomy" id="474952"/>
    <lineage>
        <taxon>Bacteria</taxon>
        <taxon>Pseudomonadati</taxon>
        <taxon>Acidobacteriota</taxon>
        <taxon>Terriglobia</taxon>
        <taxon>Terriglobales</taxon>
        <taxon>Acidobacteriaceae</taxon>
        <taxon>Granulicella</taxon>
    </lineage>
</organism>
<dbReference type="Gene3D" id="1.10.287.130">
    <property type="match status" value="1"/>
</dbReference>
<evidence type="ECO:0000256" key="13">
    <source>
        <dbReference type="SAM" id="Phobius"/>
    </source>
</evidence>
<evidence type="ECO:0000256" key="11">
    <source>
        <dbReference type="ARBA" id="ARBA00023012"/>
    </source>
</evidence>
<dbReference type="GO" id="GO:0005524">
    <property type="term" value="F:ATP binding"/>
    <property type="evidence" value="ECO:0007669"/>
    <property type="project" value="UniProtKB-KW"/>
</dbReference>
<comment type="catalytic activity">
    <reaction evidence="1">
        <text>ATP + protein L-histidine = ADP + protein N-phospho-L-histidine.</text>
        <dbReference type="EC" id="2.7.13.3"/>
    </reaction>
</comment>
<keyword evidence="7" id="KW-0547">Nucleotide-binding</keyword>
<evidence type="ECO:0000256" key="6">
    <source>
        <dbReference type="ARBA" id="ARBA00022692"/>
    </source>
</evidence>
<dbReference type="InterPro" id="IPR036097">
    <property type="entry name" value="HisK_dim/P_sf"/>
</dbReference>
<keyword evidence="12 13" id="KW-0472">Membrane</keyword>
<feature type="transmembrane region" description="Helical" evidence="13">
    <location>
        <begin position="52"/>
        <end position="79"/>
    </location>
</feature>
<evidence type="ECO:0000256" key="5">
    <source>
        <dbReference type="ARBA" id="ARBA00022679"/>
    </source>
</evidence>
<gene>
    <name evidence="15" type="ORF">SAMN05421770_101921</name>
</gene>
<dbReference type="Gene3D" id="1.20.120.620">
    <property type="entry name" value="Backbone structure of the membrane domain of e. Coli histidine kinase receptor kdpd"/>
    <property type="match status" value="1"/>
</dbReference>
<evidence type="ECO:0000256" key="1">
    <source>
        <dbReference type="ARBA" id="ARBA00000085"/>
    </source>
</evidence>
<evidence type="ECO:0000256" key="10">
    <source>
        <dbReference type="ARBA" id="ARBA00022989"/>
    </source>
</evidence>
<keyword evidence="6 13" id="KW-0812">Transmembrane</keyword>
<dbReference type="OrthoDB" id="108917at2"/>
<dbReference type="Pfam" id="PF02518">
    <property type="entry name" value="HATPase_c"/>
    <property type="match status" value="1"/>
</dbReference>
<evidence type="ECO:0000256" key="2">
    <source>
        <dbReference type="ARBA" id="ARBA00004141"/>
    </source>
</evidence>
<sequence length="497" mass="53504">MSSIVADLERAASRRIRQRPRTEFARAVAAVVVTIGVALSAFLLHVNLASAVSVLLLLTVVVSIGWGFVQATAVSLVAVGCLDFFFTEPLYEFSVSSRENWIALGTFEVTALLVSRLAWKVQVHAQEQESQRRSIGKLYQLSNAILLVESRGSEAEQLAGLLREFFLVESVEIWIAPEAEVAASAMSRQSPINPAHQVFVDGLNGDDIERGWSRRVLRIGTSPIGGMAFHGWEVEPALADAAASLVAVAIERARSRHKENRAEAARNTEQLRAAVLDALAHGFKTPLTAIQTASSGLLAIGGLEETQAELVEIVEQEVEMLANLTTRLLQTAALDAKEIRIRSSSVSMLTLLERIVSEQESEARERIGIVHSAPVEAVQADPQLLALALAQVIDNAVRYSTVGTAIDVEVMQDEATTRVIVANRGEPIGEEDLGRIFDRYHRGAHASRGPSGTGLGLSIAKKIAEAHGGTASAACIGDRITITFSFMRDRGNAHGSA</sequence>
<evidence type="ECO:0000313" key="15">
    <source>
        <dbReference type="EMBL" id="SNS42722.1"/>
    </source>
</evidence>
<dbReference type="InterPro" id="IPR038318">
    <property type="entry name" value="KdpD_sf"/>
</dbReference>
<dbReference type="PANTHER" id="PTHR45569">
    <property type="entry name" value="SENSOR PROTEIN KDPD"/>
    <property type="match status" value="1"/>
</dbReference>
<dbReference type="InterPro" id="IPR052023">
    <property type="entry name" value="Histidine_kinase_KdpD"/>
</dbReference>
<dbReference type="InterPro" id="IPR025201">
    <property type="entry name" value="KdpD_TM"/>
</dbReference>
<keyword evidence="11" id="KW-0902">Two-component regulatory system</keyword>
<dbReference type="SMART" id="SM00388">
    <property type="entry name" value="HisKA"/>
    <property type="match status" value="1"/>
</dbReference>
<protein>
    <recommendedName>
        <fullName evidence="3">histidine kinase</fullName>
        <ecNumber evidence="3">2.7.13.3</ecNumber>
    </recommendedName>
</protein>
<dbReference type="SMART" id="SM00387">
    <property type="entry name" value="HATPase_c"/>
    <property type="match status" value="1"/>
</dbReference>
<dbReference type="PANTHER" id="PTHR45569:SF1">
    <property type="entry name" value="SENSOR PROTEIN KDPD"/>
    <property type="match status" value="1"/>
</dbReference>